<dbReference type="EMBL" id="CM056742">
    <property type="protein sequence ID" value="KAJ8675130.1"/>
    <property type="molecule type" value="Genomic_DNA"/>
</dbReference>
<gene>
    <name evidence="1" type="ORF">QAD02_010916</name>
</gene>
<sequence length="678" mass="78907">MSVACRVLKQDHPLMIYIVDYIKRNLLTYQVTVVSKSTKKLGSFGSSIVKLMIDEFSSVVIDSSVVEESLKMETSEKLKRQIAHQSTLKIGIVELLQQSDPLQELSNFLEVLIMYNKNVRGKSIIFLINGNGQSLKQFFELAWSKDFLDITVIEWITQESKKTFRPEDFVCHGIFIHTFDPFNEKYTKEILSQNTSILPDKLRDLRGYQLRANIYENGWLAEIDEDYSGTNELDRFHGDDIYRTKFLADALNFTTISKFIRYDEWMSCYQSVNNSCEYQCDFLSNSVMMNSISFDEDTINSMEWVEKFSSTSVHTFMLTGQRLYVIQEKIIETRISKNFYIACSSILTILLLFLFFFSRILRLNVSSWSTLKIFQALMGDAIGNQGEISLKEKIFSVTLYFTSIIMMTITSDELFNMSIDKRAVLRFKNLQELANSGESLHVTNDTRTQLLALGQHYHVLQKIADNSVASEINKPTLNNIPIDASSTSVYGAINEYSPQFFPVVGSLNKIWFANEIEEDIILNVDIMKVRENFPFKDRFEKILLRLIESGLLKHYSSREINLIIRRISWNSRYNSTIFYPHHARENDTYEETPLNERLIIVILTGYCLAWIALGYEIFFEKSHFSEIFRVTSKSDGSNSLTSQLSNLLRLRLIWKRKKFRDRLNKFSRHIHLMENTLE</sequence>
<comment type="caution">
    <text evidence="1">The sequence shown here is derived from an EMBL/GenBank/DDBJ whole genome shotgun (WGS) entry which is preliminary data.</text>
</comment>
<accession>A0ACC2NV72</accession>
<evidence type="ECO:0000313" key="2">
    <source>
        <dbReference type="Proteomes" id="UP001239111"/>
    </source>
</evidence>
<protein>
    <submittedName>
        <fullName evidence="1">Uncharacterized protein</fullName>
    </submittedName>
</protein>
<organism evidence="1 2">
    <name type="scientific">Eretmocerus hayati</name>
    <dbReference type="NCBI Taxonomy" id="131215"/>
    <lineage>
        <taxon>Eukaryota</taxon>
        <taxon>Metazoa</taxon>
        <taxon>Ecdysozoa</taxon>
        <taxon>Arthropoda</taxon>
        <taxon>Hexapoda</taxon>
        <taxon>Insecta</taxon>
        <taxon>Pterygota</taxon>
        <taxon>Neoptera</taxon>
        <taxon>Endopterygota</taxon>
        <taxon>Hymenoptera</taxon>
        <taxon>Apocrita</taxon>
        <taxon>Proctotrupomorpha</taxon>
        <taxon>Chalcidoidea</taxon>
        <taxon>Aphelinidae</taxon>
        <taxon>Aphelininae</taxon>
        <taxon>Eretmocerus</taxon>
    </lineage>
</organism>
<proteinExistence type="predicted"/>
<keyword evidence="2" id="KW-1185">Reference proteome</keyword>
<evidence type="ECO:0000313" key="1">
    <source>
        <dbReference type="EMBL" id="KAJ8675130.1"/>
    </source>
</evidence>
<reference evidence="1" key="1">
    <citation type="submission" date="2023-04" db="EMBL/GenBank/DDBJ databases">
        <title>A chromosome-level genome assembly of the parasitoid wasp Eretmocerus hayati.</title>
        <authorList>
            <person name="Zhong Y."/>
            <person name="Liu S."/>
            <person name="Liu Y."/>
        </authorList>
    </citation>
    <scope>NUCLEOTIDE SEQUENCE</scope>
    <source>
        <strain evidence="1">ZJU_SS_LIU_2023</strain>
    </source>
</reference>
<dbReference type="Proteomes" id="UP001239111">
    <property type="component" value="Chromosome 2"/>
</dbReference>
<name>A0ACC2NV72_9HYME</name>